<dbReference type="CDD" id="cd00109">
    <property type="entry name" value="Kunitz-type"/>
    <property type="match status" value="1"/>
</dbReference>
<evidence type="ECO:0000259" key="7">
    <source>
        <dbReference type="PROSITE" id="PS50279"/>
    </source>
</evidence>
<protein>
    <recommendedName>
        <fullName evidence="7">BPTI/Kunitz inhibitor domain-containing protein</fullName>
    </recommendedName>
</protein>
<feature type="region of interest" description="Disordered" evidence="6">
    <location>
        <begin position="278"/>
        <end position="308"/>
    </location>
</feature>
<dbReference type="Gene3D" id="2.20.100.10">
    <property type="entry name" value="Thrombospondin type-1 (TSP1) repeat"/>
    <property type="match status" value="2"/>
</dbReference>
<evidence type="ECO:0000256" key="4">
    <source>
        <dbReference type="ARBA" id="ARBA00022737"/>
    </source>
</evidence>
<dbReference type="Gene3D" id="4.10.410.10">
    <property type="entry name" value="Pancreatic trypsin inhibitor Kunitz domain"/>
    <property type="match status" value="1"/>
</dbReference>
<sequence>MSPQCSASCGQGTQQREVYCVGGHGERLPESACAGLPRPEEVRTCQRPSCHQHISYYVSDWSLCSESCGTGRRDRRVVCMDQDHFEHPDERCASQFKPYTVESCNTQPCPGPQVVPSVADPRGHESSLRGFRPYTPEVDQGSARPSQPYIPVVGPHCAQSYYGCCPDGHTEASGPRGEGCPQDDCVRTRFGCCLDGVTAAQGFGYAGCPDYQPPMAPPAEGDVCTLPREVGPCFNWISRFHFDYSQRTCTHFWFGGCQGNGNNFLSMEACQRQCGGMAPPPPPPAAGPAQRPVIRVRPARRRPYHASK</sequence>
<dbReference type="GO" id="GO:0007179">
    <property type="term" value="P:transforming growth factor beta receptor signaling pathway"/>
    <property type="evidence" value="ECO:0007669"/>
    <property type="project" value="TreeGrafter"/>
</dbReference>
<dbReference type="EMBL" id="JADWDJ010000008">
    <property type="protein sequence ID" value="KAG5276679.1"/>
    <property type="molecule type" value="Genomic_DNA"/>
</dbReference>
<dbReference type="AlphaFoldDB" id="A0AAV6GNG9"/>
<dbReference type="InterPro" id="IPR020901">
    <property type="entry name" value="Prtase_inh_Kunz-CS"/>
</dbReference>
<keyword evidence="4" id="KW-0677">Repeat</keyword>
<dbReference type="SUPFAM" id="SSF57362">
    <property type="entry name" value="BPTI-like"/>
    <property type="match status" value="1"/>
</dbReference>
<organism evidence="8 9">
    <name type="scientific">Alosa alosa</name>
    <name type="common">allis shad</name>
    <dbReference type="NCBI Taxonomy" id="278164"/>
    <lineage>
        <taxon>Eukaryota</taxon>
        <taxon>Metazoa</taxon>
        <taxon>Chordata</taxon>
        <taxon>Craniata</taxon>
        <taxon>Vertebrata</taxon>
        <taxon>Euteleostomi</taxon>
        <taxon>Actinopterygii</taxon>
        <taxon>Neopterygii</taxon>
        <taxon>Teleostei</taxon>
        <taxon>Clupei</taxon>
        <taxon>Clupeiformes</taxon>
        <taxon>Clupeoidei</taxon>
        <taxon>Clupeidae</taxon>
        <taxon>Alosa</taxon>
    </lineage>
</organism>
<dbReference type="GO" id="GO:0004867">
    <property type="term" value="F:serine-type endopeptidase inhibitor activity"/>
    <property type="evidence" value="ECO:0007669"/>
    <property type="project" value="InterPro"/>
</dbReference>
<name>A0AAV6GNG9_9TELE</name>
<accession>A0AAV6GNG9</accession>
<feature type="domain" description="BPTI/Kunitz inhibitor" evidence="7">
    <location>
        <begin position="224"/>
        <end position="274"/>
    </location>
</feature>
<dbReference type="FunFam" id="4.10.410.10:FF:000020">
    <property type="entry name" value="Collagen, type VI, alpha 3"/>
    <property type="match status" value="1"/>
</dbReference>
<keyword evidence="5" id="KW-1015">Disulfide bond</keyword>
<dbReference type="SMART" id="SM00131">
    <property type="entry name" value="KU"/>
    <property type="match status" value="1"/>
</dbReference>
<evidence type="ECO:0000313" key="8">
    <source>
        <dbReference type="EMBL" id="KAG5276679.1"/>
    </source>
</evidence>
<feature type="compositionally biased region" description="Low complexity" evidence="6">
    <location>
        <begin position="287"/>
        <end position="296"/>
    </location>
</feature>
<dbReference type="GO" id="GO:0048019">
    <property type="term" value="F:receptor antagonist activity"/>
    <property type="evidence" value="ECO:0007669"/>
    <property type="project" value="TreeGrafter"/>
</dbReference>
<dbReference type="Pfam" id="PF19030">
    <property type="entry name" value="TSP1_ADAMTS"/>
    <property type="match status" value="2"/>
</dbReference>
<dbReference type="Pfam" id="PF00014">
    <property type="entry name" value="Kunitz_BPTI"/>
    <property type="match status" value="1"/>
</dbReference>
<dbReference type="GO" id="GO:0005615">
    <property type="term" value="C:extracellular space"/>
    <property type="evidence" value="ECO:0007669"/>
    <property type="project" value="TreeGrafter"/>
</dbReference>
<dbReference type="PANTHER" id="PTHR45938:SF11">
    <property type="entry name" value="WAP, KAZAL, IMMUNOGLOBULIN, KUNITZ AND NTR DOMAIN-CONTAINING PROTEIN 2-LIKE"/>
    <property type="match status" value="1"/>
</dbReference>
<evidence type="ECO:0000256" key="6">
    <source>
        <dbReference type="SAM" id="MobiDB-lite"/>
    </source>
</evidence>
<dbReference type="SMART" id="SM00209">
    <property type="entry name" value="TSP1"/>
    <property type="match status" value="2"/>
</dbReference>
<dbReference type="InterPro" id="IPR036880">
    <property type="entry name" value="Kunitz_BPTI_sf"/>
</dbReference>
<dbReference type="PRINTS" id="PR00759">
    <property type="entry name" value="BASICPTASE"/>
</dbReference>
<dbReference type="PROSITE" id="PS00280">
    <property type="entry name" value="BPTI_KUNITZ_1"/>
    <property type="match status" value="1"/>
</dbReference>
<dbReference type="PANTHER" id="PTHR45938">
    <property type="entry name" value="ACP24A4-RELATED"/>
    <property type="match status" value="1"/>
</dbReference>
<keyword evidence="2" id="KW-0964">Secreted</keyword>
<dbReference type="GO" id="GO:0050431">
    <property type="term" value="F:transforming growth factor beta binding"/>
    <property type="evidence" value="ECO:0007669"/>
    <property type="project" value="TreeGrafter"/>
</dbReference>
<dbReference type="FunFam" id="2.20.100.10:FF:000005">
    <property type="entry name" value="ADAM metallopeptidase with thrombospondin type 1 motif 9"/>
    <property type="match status" value="1"/>
</dbReference>
<dbReference type="PROSITE" id="PS50279">
    <property type="entry name" value="BPTI_KUNITZ_2"/>
    <property type="match status" value="1"/>
</dbReference>
<keyword evidence="9" id="KW-1185">Reference proteome</keyword>
<evidence type="ECO:0000313" key="9">
    <source>
        <dbReference type="Proteomes" id="UP000823561"/>
    </source>
</evidence>
<evidence type="ECO:0000256" key="3">
    <source>
        <dbReference type="ARBA" id="ARBA00022729"/>
    </source>
</evidence>
<dbReference type="SUPFAM" id="SSF82895">
    <property type="entry name" value="TSP-1 type 1 repeat"/>
    <property type="match status" value="2"/>
</dbReference>
<keyword evidence="3" id="KW-0732">Signal</keyword>
<proteinExistence type="predicted"/>
<comment type="subcellular location">
    <subcellularLocation>
        <location evidence="1">Secreted</location>
    </subcellularLocation>
</comment>
<reference evidence="8" key="1">
    <citation type="submission" date="2020-10" db="EMBL/GenBank/DDBJ databases">
        <title>Chromosome-scale genome assembly of the Allis shad, Alosa alosa.</title>
        <authorList>
            <person name="Margot Z."/>
            <person name="Christophe K."/>
            <person name="Cabau C."/>
            <person name="Louis A."/>
            <person name="Berthelot C."/>
            <person name="Parey E."/>
            <person name="Roest Crollius H."/>
            <person name="Montfort J."/>
            <person name="Robinson-Rechavi M."/>
            <person name="Bucao C."/>
            <person name="Bouchez O."/>
            <person name="Gislard M."/>
            <person name="Lluch J."/>
            <person name="Milhes M."/>
            <person name="Lampietro C."/>
            <person name="Lopez Roques C."/>
            <person name="Donnadieu C."/>
            <person name="Braasch I."/>
            <person name="Desvignes T."/>
            <person name="Postlethwait J."/>
            <person name="Bobe J."/>
            <person name="Guiguen Y."/>
        </authorList>
    </citation>
    <scope>NUCLEOTIDE SEQUENCE</scope>
    <source>
        <strain evidence="8">M-15738</strain>
        <tissue evidence="8">Blood</tissue>
    </source>
</reference>
<evidence type="ECO:0000256" key="5">
    <source>
        <dbReference type="ARBA" id="ARBA00023157"/>
    </source>
</evidence>
<feature type="compositionally biased region" description="Basic residues" evidence="6">
    <location>
        <begin position="297"/>
        <end position="308"/>
    </location>
</feature>
<dbReference type="InterPro" id="IPR000884">
    <property type="entry name" value="TSP1_rpt"/>
</dbReference>
<comment type="caution">
    <text evidence="8">The sequence shown here is derived from an EMBL/GenBank/DDBJ whole genome shotgun (WGS) entry which is preliminary data.</text>
</comment>
<evidence type="ECO:0000256" key="2">
    <source>
        <dbReference type="ARBA" id="ARBA00022525"/>
    </source>
</evidence>
<dbReference type="InterPro" id="IPR002223">
    <property type="entry name" value="Kunitz_BPTI"/>
</dbReference>
<dbReference type="Proteomes" id="UP000823561">
    <property type="component" value="Chromosome 8"/>
</dbReference>
<gene>
    <name evidence="8" type="ORF">AALO_G00108470</name>
</gene>
<evidence type="ECO:0000256" key="1">
    <source>
        <dbReference type="ARBA" id="ARBA00004613"/>
    </source>
</evidence>
<dbReference type="PROSITE" id="PS50092">
    <property type="entry name" value="TSP1"/>
    <property type="match status" value="2"/>
</dbReference>
<dbReference type="InterPro" id="IPR036383">
    <property type="entry name" value="TSP1_rpt_sf"/>
</dbReference>